<accession>A0A1I3YEY9</accession>
<sequence>MYTEVNQELSTQKIHLFITTFSIFKDISSNLKINVREGYSTRMWQYKQLEELSAKDLHLILKERTKVFVVEQAAAYQEVDDIDLRATHLVKRCKDTVHAYCRVYLQDGKVRIGRVLVPEHCRNVGHGRELMQVALNYITVRYPKREVQIQAEAYLKDFYESFGFELISDIYYEDDIAHYDMLYRNQQQVEAQSLKSVNVSK</sequence>
<dbReference type="SUPFAM" id="SSF55729">
    <property type="entry name" value="Acyl-CoA N-acyltransferases (Nat)"/>
    <property type="match status" value="1"/>
</dbReference>
<proteinExistence type="predicted"/>
<dbReference type="EMBL" id="FOSJ01000021">
    <property type="protein sequence ID" value="SFK29841.1"/>
    <property type="molecule type" value="Genomic_DNA"/>
</dbReference>
<name>A0A1I3YEY9_9LACT</name>
<evidence type="ECO:0000259" key="1">
    <source>
        <dbReference type="PROSITE" id="PS51186"/>
    </source>
</evidence>
<dbReference type="GO" id="GO:0016747">
    <property type="term" value="F:acyltransferase activity, transferring groups other than amino-acyl groups"/>
    <property type="evidence" value="ECO:0007669"/>
    <property type="project" value="InterPro"/>
</dbReference>
<dbReference type="Proteomes" id="UP000199589">
    <property type="component" value="Unassembled WGS sequence"/>
</dbReference>
<evidence type="ECO:0000313" key="2">
    <source>
        <dbReference type="EMBL" id="SFK29841.1"/>
    </source>
</evidence>
<keyword evidence="2" id="KW-0012">Acyltransferase</keyword>
<dbReference type="AlphaFoldDB" id="A0A1I3YEY9"/>
<dbReference type="PROSITE" id="PS51186">
    <property type="entry name" value="GNAT"/>
    <property type="match status" value="1"/>
</dbReference>
<organism evidence="2 3">
    <name type="scientific">Marinilactibacillus piezotolerans</name>
    <dbReference type="NCBI Taxonomy" id="258723"/>
    <lineage>
        <taxon>Bacteria</taxon>
        <taxon>Bacillati</taxon>
        <taxon>Bacillota</taxon>
        <taxon>Bacilli</taxon>
        <taxon>Lactobacillales</taxon>
        <taxon>Carnobacteriaceae</taxon>
        <taxon>Marinilactibacillus</taxon>
    </lineage>
</organism>
<dbReference type="InterPro" id="IPR000182">
    <property type="entry name" value="GNAT_dom"/>
</dbReference>
<dbReference type="Pfam" id="PF13673">
    <property type="entry name" value="Acetyltransf_10"/>
    <property type="match status" value="1"/>
</dbReference>
<dbReference type="InterPro" id="IPR016181">
    <property type="entry name" value="Acyl_CoA_acyltransferase"/>
</dbReference>
<keyword evidence="2" id="KW-0808">Transferase</keyword>
<evidence type="ECO:0000313" key="3">
    <source>
        <dbReference type="Proteomes" id="UP000199589"/>
    </source>
</evidence>
<gene>
    <name evidence="2" type="ORF">SAMN04488569_102114</name>
</gene>
<protein>
    <submittedName>
        <fullName evidence="2">Predicted N-acyltransferase, GNAT family</fullName>
    </submittedName>
</protein>
<keyword evidence="3" id="KW-1185">Reference proteome</keyword>
<feature type="domain" description="N-acetyltransferase" evidence="1">
    <location>
        <begin position="47"/>
        <end position="186"/>
    </location>
</feature>
<dbReference type="Gene3D" id="3.40.630.30">
    <property type="match status" value="1"/>
</dbReference>
<reference evidence="3" key="1">
    <citation type="submission" date="2016-10" db="EMBL/GenBank/DDBJ databases">
        <authorList>
            <person name="Varghese N."/>
            <person name="Submissions S."/>
        </authorList>
    </citation>
    <scope>NUCLEOTIDE SEQUENCE [LARGE SCALE GENOMIC DNA]</scope>
    <source>
        <strain evidence="3">DSM 16108</strain>
    </source>
</reference>